<protein>
    <submittedName>
        <fullName evidence="2">SDR family oxidoreductase</fullName>
    </submittedName>
</protein>
<accession>A0ABV1K353</accession>
<organism evidence="2 3">
    <name type="scientific">Pseudonocardia nematodicida</name>
    <dbReference type="NCBI Taxonomy" id="1206997"/>
    <lineage>
        <taxon>Bacteria</taxon>
        <taxon>Bacillati</taxon>
        <taxon>Actinomycetota</taxon>
        <taxon>Actinomycetes</taxon>
        <taxon>Pseudonocardiales</taxon>
        <taxon>Pseudonocardiaceae</taxon>
        <taxon>Pseudonocardia</taxon>
    </lineage>
</organism>
<sequence length="233" mass="24291">MSGRLEGKRVLVTHADRYIGPPVVDLFRAEGADVVADTTDYAAAPGAAAEVVAAAGEIDVLVANFAGPHRRMPVTSMIGDVTEFADEEFQDYLDELVWPLMRVIRAALPAMTARGSGKIVAATSATPVRAIPGLAVYSAARGAQNAFVQVVGAEAAPHNVQVNALGPAHIKNNMYYTDEMLADDAVRESFESQIPAGRLGEGREAAELALALASGASDFMAGQVVPVSGGWAT</sequence>
<dbReference type="Pfam" id="PF13561">
    <property type="entry name" value="adh_short_C2"/>
    <property type="match status" value="1"/>
</dbReference>
<dbReference type="EMBL" id="JBEDNQ010000001">
    <property type="protein sequence ID" value="MEQ3548894.1"/>
    <property type="molecule type" value="Genomic_DNA"/>
</dbReference>
<dbReference type="PRINTS" id="PR00081">
    <property type="entry name" value="GDHRDH"/>
</dbReference>
<proteinExistence type="inferred from homology"/>
<dbReference type="SUPFAM" id="SSF51735">
    <property type="entry name" value="NAD(P)-binding Rossmann-fold domains"/>
    <property type="match status" value="1"/>
</dbReference>
<gene>
    <name evidence="2" type="ORF">WIS52_00295</name>
</gene>
<comment type="caution">
    <text evidence="2">The sequence shown here is derived from an EMBL/GenBank/DDBJ whole genome shotgun (WGS) entry which is preliminary data.</text>
</comment>
<evidence type="ECO:0000256" key="1">
    <source>
        <dbReference type="ARBA" id="ARBA00006484"/>
    </source>
</evidence>
<reference evidence="2 3" key="1">
    <citation type="submission" date="2024-03" db="EMBL/GenBank/DDBJ databases">
        <title>Draft genome sequence of Pseudonocardia nematodicida JCM 31783.</title>
        <authorList>
            <person name="Butdee W."/>
            <person name="Duangmal K."/>
        </authorList>
    </citation>
    <scope>NUCLEOTIDE SEQUENCE [LARGE SCALE GENOMIC DNA]</scope>
    <source>
        <strain evidence="2 3">JCM 31783</strain>
    </source>
</reference>
<dbReference type="RefSeq" id="WP_349295989.1">
    <property type="nucleotide sequence ID" value="NZ_JBEDNQ010000001.1"/>
</dbReference>
<dbReference type="PANTHER" id="PTHR42879">
    <property type="entry name" value="3-OXOACYL-(ACYL-CARRIER-PROTEIN) REDUCTASE"/>
    <property type="match status" value="1"/>
</dbReference>
<evidence type="ECO:0000313" key="2">
    <source>
        <dbReference type="EMBL" id="MEQ3548894.1"/>
    </source>
</evidence>
<dbReference type="InterPro" id="IPR050259">
    <property type="entry name" value="SDR"/>
</dbReference>
<keyword evidence="3" id="KW-1185">Reference proteome</keyword>
<name>A0ABV1K353_9PSEU</name>
<dbReference type="PANTHER" id="PTHR42879:SF6">
    <property type="entry name" value="NADPH-DEPENDENT REDUCTASE BACG"/>
    <property type="match status" value="1"/>
</dbReference>
<dbReference type="InterPro" id="IPR036291">
    <property type="entry name" value="NAD(P)-bd_dom_sf"/>
</dbReference>
<dbReference type="InterPro" id="IPR002347">
    <property type="entry name" value="SDR_fam"/>
</dbReference>
<comment type="similarity">
    <text evidence="1">Belongs to the short-chain dehydrogenases/reductases (SDR) family.</text>
</comment>
<dbReference type="Gene3D" id="3.40.50.720">
    <property type="entry name" value="NAD(P)-binding Rossmann-like Domain"/>
    <property type="match status" value="1"/>
</dbReference>
<evidence type="ECO:0000313" key="3">
    <source>
        <dbReference type="Proteomes" id="UP001494902"/>
    </source>
</evidence>
<dbReference type="Proteomes" id="UP001494902">
    <property type="component" value="Unassembled WGS sequence"/>
</dbReference>